<evidence type="ECO:0000313" key="3">
    <source>
        <dbReference type="EMBL" id="MFI7586566.1"/>
    </source>
</evidence>
<organism evidence="3 4">
    <name type="scientific">Spongisporangium articulatum</name>
    <dbReference type="NCBI Taxonomy" id="3362603"/>
    <lineage>
        <taxon>Bacteria</taxon>
        <taxon>Bacillati</taxon>
        <taxon>Actinomycetota</taxon>
        <taxon>Actinomycetes</taxon>
        <taxon>Kineosporiales</taxon>
        <taxon>Kineosporiaceae</taxon>
        <taxon>Spongisporangium</taxon>
    </lineage>
</organism>
<evidence type="ECO:0000313" key="4">
    <source>
        <dbReference type="Proteomes" id="UP001612915"/>
    </source>
</evidence>
<accession>A0ABW8ALQ9</accession>
<reference evidence="3 4" key="1">
    <citation type="submission" date="2024-10" db="EMBL/GenBank/DDBJ databases">
        <title>The Natural Products Discovery Center: Release of the First 8490 Sequenced Strains for Exploring Actinobacteria Biosynthetic Diversity.</title>
        <authorList>
            <person name="Kalkreuter E."/>
            <person name="Kautsar S.A."/>
            <person name="Yang D."/>
            <person name="Bader C.D."/>
            <person name="Teijaro C.N."/>
            <person name="Fluegel L."/>
            <person name="Davis C.M."/>
            <person name="Simpson J.R."/>
            <person name="Lauterbach L."/>
            <person name="Steele A.D."/>
            <person name="Gui C."/>
            <person name="Meng S."/>
            <person name="Li G."/>
            <person name="Viehrig K."/>
            <person name="Ye F."/>
            <person name="Su P."/>
            <person name="Kiefer A.F."/>
            <person name="Nichols A."/>
            <person name="Cepeda A.J."/>
            <person name="Yan W."/>
            <person name="Fan B."/>
            <person name="Jiang Y."/>
            <person name="Adhikari A."/>
            <person name="Zheng C.-J."/>
            <person name="Schuster L."/>
            <person name="Cowan T.M."/>
            <person name="Smanski M.J."/>
            <person name="Chevrette M.G."/>
            <person name="De Carvalho L.P.S."/>
            <person name="Shen B."/>
        </authorList>
    </citation>
    <scope>NUCLEOTIDE SEQUENCE [LARGE SCALE GENOMIC DNA]</scope>
    <source>
        <strain evidence="3 4">NPDC049639</strain>
    </source>
</reference>
<keyword evidence="4" id="KW-1185">Reference proteome</keyword>
<dbReference type="Proteomes" id="UP001612915">
    <property type="component" value="Unassembled WGS sequence"/>
</dbReference>
<proteinExistence type="predicted"/>
<comment type="caution">
    <text evidence="3">The sequence shown here is derived from an EMBL/GenBank/DDBJ whole genome shotgun (WGS) entry which is preliminary data.</text>
</comment>
<keyword evidence="2" id="KW-0472">Membrane</keyword>
<protein>
    <submittedName>
        <fullName evidence="3">Uncharacterized protein</fullName>
    </submittedName>
</protein>
<feature type="region of interest" description="Disordered" evidence="1">
    <location>
        <begin position="58"/>
        <end position="85"/>
    </location>
</feature>
<sequence>MGSDDFPRWVIALCLIPGAAAFALVDWLLNLGILSTVLTGATIVVLVGLVVRWDRRQPKPEPRSRMRDDGPRMRRKLSARQLSRD</sequence>
<keyword evidence="2" id="KW-0812">Transmembrane</keyword>
<keyword evidence="2" id="KW-1133">Transmembrane helix</keyword>
<gene>
    <name evidence="3" type="ORF">ACIB24_05770</name>
</gene>
<name>A0ABW8ALQ9_9ACTN</name>
<feature type="transmembrane region" description="Helical" evidence="2">
    <location>
        <begin position="31"/>
        <end position="51"/>
    </location>
</feature>
<dbReference type="EMBL" id="JBITLV010000001">
    <property type="protein sequence ID" value="MFI7586566.1"/>
    <property type="molecule type" value="Genomic_DNA"/>
</dbReference>
<feature type="compositionally biased region" description="Basic and acidic residues" evidence="1">
    <location>
        <begin position="58"/>
        <end position="72"/>
    </location>
</feature>
<evidence type="ECO:0000256" key="2">
    <source>
        <dbReference type="SAM" id="Phobius"/>
    </source>
</evidence>
<evidence type="ECO:0000256" key="1">
    <source>
        <dbReference type="SAM" id="MobiDB-lite"/>
    </source>
</evidence>
<dbReference type="RefSeq" id="WP_398276432.1">
    <property type="nucleotide sequence ID" value="NZ_JBITLV010000001.1"/>
</dbReference>